<dbReference type="AlphaFoldDB" id="M0A2A4"/>
<sequence>MTYTPIAPRPIDPLSEYGLLTAAIIAFGLAFLIVASALVALTIATAVGNHPVVIVAGVFFGSLLLFVSGLLAVRRVRRQFDARAV</sequence>
<protein>
    <submittedName>
        <fullName evidence="2">Uncharacterized protein</fullName>
    </submittedName>
</protein>
<keyword evidence="1" id="KW-0472">Membrane</keyword>
<accession>M0A2A4</accession>
<keyword evidence="3" id="KW-1185">Reference proteome</keyword>
<keyword evidence="1" id="KW-0812">Transmembrane</keyword>
<name>M0A2A4_9EURY</name>
<dbReference type="RefSeq" id="WP_006652678.1">
    <property type="nucleotide sequence ID" value="NZ_AOIM01000017.1"/>
</dbReference>
<evidence type="ECO:0000313" key="2">
    <source>
        <dbReference type="EMBL" id="ELY92749.1"/>
    </source>
</evidence>
<evidence type="ECO:0000256" key="1">
    <source>
        <dbReference type="SAM" id="Phobius"/>
    </source>
</evidence>
<evidence type="ECO:0000313" key="3">
    <source>
        <dbReference type="Proteomes" id="UP000011519"/>
    </source>
</evidence>
<proteinExistence type="predicted"/>
<dbReference type="EMBL" id="AOIM01000017">
    <property type="protein sequence ID" value="ELY92749.1"/>
    <property type="molecule type" value="Genomic_DNA"/>
</dbReference>
<comment type="caution">
    <text evidence="2">The sequence shown here is derived from an EMBL/GenBank/DDBJ whole genome shotgun (WGS) entry which is preliminary data.</text>
</comment>
<dbReference type="STRING" id="1227493.C483_07272"/>
<dbReference type="Proteomes" id="UP000011519">
    <property type="component" value="Unassembled WGS sequence"/>
</dbReference>
<feature type="transmembrane region" description="Helical" evidence="1">
    <location>
        <begin position="19"/>
        <end position="46"/>
    </location>
</feature>
<gene>
    <name evidence="2" type="ORF">C483_07272</name>
</gene>
<dbReference type="PATRIC" id="fig|1227493.4.peg.1443"/>
<feature type="transmembrane region" description="Helical" evidence="1">
    <location>
        <begin position="52"/>
        <end position="73"/>
    </location>
</feature>
<keyword evidence="1" id="KW-1133">Transmembrane helix</keyword>
<reference evidence="2 3" key="1">
    <citation type="journal article" date="2014" name="PLoS Genet.">
        <title>Phylogenetically driven sequencing of extremely halophilic archaea reveals strategies for static and dynamic osmo-response.</title>
        <authorList>
            <person name="Becker E.A."/>
            <person name="Seitzer P.M."/>
            <person name="Tritt A."/>
            <person name="Larsen D."/>
            <person name="Krusor M."/>
            <person name="Yao A.I."/>
            <person name="Wu D."/>
            <person name="Madern D."/>
            <person name="Eisen J.A."/>
            <person name="Darling A.E."/>
            <person name="Facciotti M.T."/>
        </authorList>
    </citation>
    <scope>NUCLEOTIDE SEQUENCE [LARGE SCALE GENOMIC DNA]</scope>
    <source>
        <strain evidence="2 3">JCM 10989</strain>
    </source>
</reference>
<organism evidence="2 3">
    <name type="scientific">Natrialba hulunbeirensis JCM 10989</name>
    <dbReference type="NCBI Taxonomy" id="1227493"/>
    <lineage>
        <taxon>Archaea</taxon>
        <taxon>Methanobacteriati</taxon>
        <taxon>Methanobacteriota</taxon>
        <taxon>Stenosarchaea group</taxon>
        <taxon>Halobacteria</taxon>
        <taxon>Halobacteriales</taxon>
        <taxon>Natrialbaceae</taxon>
        <taxon>Natrialba</taxon>
    </lineage>
</organism>